<dbReference type="PANTHER" id="PTHR16140">
    <property type="entry name" value="NON-STRUCTURAL MAINTENANCE OF CHROMOSOMES ELEMENT 4"/>
    <property type="match status" value="1"/>
</dbReference>
<evidence type="ECO:0000256" key="1">
    <source>
        <dbReference type="ARBA" id="ARBA00004123"/>
    </source>
</evidence>
<gene>
    <name evidence="13" type="primary">LOC107688307</name>
</gene>
<evidence type="ECO:0000256" key="7">
    <source>
        <dbReference type="ARBA" id="ARBA00023204"/>
    </source>
</evidence>
<keyword evidence="7 9" id="KW-0234">DNA repair</keyword>
<evidence type="ECO:0000256" key="10">
    <source>
        <dbReference type="SAM" id="MobiDB-lite"/>
    </source>
</evidence>
<dbReference type="InterPro" id="IPR029225">
    <property type="entry name" value="Nse4_Nse3-bd"/>
</dbReference>
<dbReference type="Ensembl" id="ENSSANT00000015911.1">
    <property type="protein sequence ID" value="ENSSANP00000014933.1"/>
    <property type="gene ID" value="ENSSANG00000007852.1"/>
</dbReference>
<comment type="subunit">
    <text evidence="9">Component of the SMC5-SMC6 complex.</text>
</comment>
<dbReference type="Pfam" id="PF08743">
    <property type="entry name" value="Nse4_C"/>
    <property type="match status" value="1"/>
</dbReference>
<dbReference type="GO" id="GO:0000781">
    <property type="term" value="C:chromosome, telomeric region"/>
    <property type="evidence" value="ECO:0007669"/>
    <property type="project" value="UniProtKB-SubCell"/>
</dbReference>
<dbReference type="GO" id="GO:0005634">
    <property type="term" value="C:nucleus"/>
    <property type="evidence" value="ECO:0007669"/>
    <property type="project" value="UniProtKB-SubCell"/>
</dbReference>
<organism evidence="13 14">
    <name type="scientific">Sinocyclocheilus anshuiensis</name>
    <dbReference type="NCBI Taxonomy" id="1608454"/>
    <lineage>
        <taxon>Eukaryota</taxon>
        <taxon>Metazoa</taxon>
        <taxon>Chordata</taxon>
        <taxon>Craniata</taxon>
        <taxon>Vertebrata</taxon>
        <taxon>Euteleostomi</taxon>
        <taxon>Actinopterygii</taxon>
        <taxon>Neopterygii</taxon>
        <taxon>Teleostei</taxon>
        <taxon>Ostariophysi</taxon>
        <taxon>Cypriniformes</taxon>
        <taxon>Cyprinidae</taxon>
        <taxon>Cyprininae</taxon>
        <taxon>Sinocyclocheilus</taxon>
    </lineage>
</organism>
<dbReference type="Pfam" id="PF15412">
    <property type="entry name" value="Nse4-Nse3_bdg"/>
    <property type="match status" value="1"/>
</dbReference>
<evidence type="ECO:0000259" key="12">
    <source>
        <dbReference type="Pfam" id="PF15412"/>
    </source>
</evidence>
<evidence type="ECO:0000259" key="11">
    <source>
        <dbReference type="Pfam" id="PF08743"/>
    </source>
</evidence>
<keyword evidence="5" id="KW-0158">Chromosome</keyword>
<protein>
    <recommendedName>
        <fullName evidence="9">Non-structural maintenance of chromosomes element 4</fullName>
    </recommendedName>
</protein>
<dbReference type="InterPro" id="IPR014854">
    <property type="entry name" value="Nse4_C"/>
</dbReference>
<evidence type="ECO:0000256" key="3">
    <source>
        <dbReference type="ARBA" id="ARBA00008997"/>
    </source>
</evidence>
<feature type="region of interest" description="Disordered" evidence="10">
    <location>
        <begin position="202"/>
        <end position="222"/>
    </location>
</feature>
<comment type="function">
    <text evidence="9">Component of the SMC5-SMC6 complex, that promotes sister chromatid alignment after DNA damage and facilitates double-stranded DNA breaks (DSBs) repair via homologous recombination between sister chromatids.</text>
</comment>
<feature type="domain" description="Non-structural maintenance of chromosome element 4 C-terminal" evidence="11">
    <location>
        <begin position="261"/>
        <end position="347"/>
    </location>
</feature>
<keyword evidence="14" id="KW-1185">Reference proteome</keyword>
<reference evidence="13" key="1">
    <citation type="submission" date="2025-08" db="UniProtKB">
        <authorList>
            <consortium name="Ensembl"/>
        </authorList>
    </citation>
    <scope>IDENTIFICATION</scope>
</reference>
<dbReference type="AlphaFoldDB" id="A0A671L630"/>
<evidence type="ECO:0000256" key="2">
    <source>
        <dbReference type="ARBA" id="ARBA00004574"/>
    </source>
</evidence>
<evidence type="ECO:0000256" key="8">
    <source>
        <dbReference type="ARBA" id="ARBA00023242"/>
    </source>
</evidence>
<dbReference type="GO" id="GO:0030915">
    <property type="term" value="C:Smc5-Smc6 complex"/>
    <property type="evidence" value="ECO:0007669"/>
    <property type="project" value="UniProtKB-UniRule"/>
</dbReference>
<feature type="region of interest" description="Disordered" evidence="10">
    <location>
        <begin position="1"/>
        <end position="56"/>
    </location>
</feature>
<evidence type="ECO:0000256" key="9">
    <source>
        <dbReference type="RuleBase" id="RU365071"/>
    </source>
</evidence>
<evidence type="ECO:0000256" key="4">
    <source>
        <dbReference type="ARBA" id="ARBA00022763"/>
    </source>
</evidence>
<keyword evidence="6 9" id="KW-0233">DNA recombination</keyword>
<proteinExistence type="inferred from homology"/>
<keyword evidence="4 9" id="KW-0227">DNA damage</keyword>
<keyword evidence="8 9" id="KW-0539">Nucleus</keyword>
<evidence type="ECO:0000256" key="5">
    <source>
        <dbReference type="ARBA" id="ARBA00022895"/>
    </source>
</evidence>
<accession>A0A671L630</accession>
<dbReference type="PANTHER" id="PTHR16140:SF0">
    <property type="entry name" value="NON-STRUCTURAL MAINTENANCE OF CHROMOSOMES ELEMENT 4"/>
    <property type="match status" value="1"/>
</dbReference>
<dbReference type="GO" id="GO:0006310">
    <property type="term" value="P:DNA recombination"/>
    <property type="evidence" value="ECO:0007669"/>
    <property type="project" value="UniProtKB-UniRule"/>
</dbReference>
<sequence length="355" mass="40056">MSDSRRRSRGNQEESAGTSNGLGGQNRPERPGDMGDEDDIGAGPSGISEEDNDPTRRREIRSKYRDLINQVQRDLAHTHFIFYVLCLHDHLLLVCYGLCLLSVRQAREAALDAQLLVLATDLGKEKASQLHAEGSAFDPSAFAEHLLSFMGLNRLEDESGQDENLEGYLPQGAWQRLAKRSEYCFKTAPSFHYMLGSFLAEPPPPRQRVERQRKAPSKEAKRIMPTQLKKMEESHQEATEKEVERILGCLQSYFADDSEEPISYYEFVIDPNSFSRTVENIFHTSFLIRDGLVRMYLDTDGLPCIAPVEEGEIEPGGAAVRHQCVISINQESWREIIDAFDIKEALIPAPEVLSQ</sequence>
<name>A0A671L630_9TELE</name>
<comment type="similarity">
    <text evidence="3 9">Belongs to the NSE4 family.</text>
</comment>
<feature type="compositionally biased region" description="Basic and acidic residues" evidence="10">
    <location>
        <begin position="207"/>
        <end position="222"/>
    </location>
</feature>
<evidence type="ECO:0000313" key="13">
    <source>
        <dbReference type="Ensembl" id="ENSSANP00000014933.1"/>
    </source>
</evidence>
<dbReference type="GO" id="GO:0006281">
    <property type="term" value="P:DNA repair"/>
    <property type="evidence" value="ECO:0007669"/>
    <property type="project" value="UniProtKB-UniRule"/>
</dbReference>
<comment type="subcellular location">
    <subcellularLocation>
        <location evidence="2">Chromosome</location>
        <location evidence="2">Telomere</location>
    </subcellularLocation>
    <subcellularLocation>
        <location evidence="1 9">Nucleus</location>
    </subcellularLocation>
</comment>
<dbReference type="Proteomes" id="UP000472260">
    <property type="component" value="Unassembled WGS sequence"/>
</dbReference>
<dbReference type="InterPro" id="IPR027786">
    <property type="entry name" value="Nse4/EID"/>
</dbReference>
<evidence type="ECO:0000256" key="6">
    <source>
        <dbReference type="ARBA" id="ARBA00023172"/>
    </source>
</evidence>
<reference evidence="13" key="2">
    <citation type="submission" date="2025-09" db="UniProtKB">
        <authorList>
            <consortium name="Ensembl"/>
        </authorList>
    </citation>
    <scope>IDENTIFICATION</scope>
</reference>
<keyword evidence="5" id="KW-0779">Telomere</keyword>
<evidence type="ECO:0000313" key="14">
    <source>
        <dbReference type="Proteomes" id="UP000472260"/>
    </source>
</evidence>
<feature type="domain" description="Nse4/EID protein Nse3/MAGE-binding" evidence="12">
    <location>
        <begin position="112"/>
        <end position="164"/>
    </location>
</feature>